<gene>
    <name evidence="2" type="ORF">TSUD_35710</name>
</gene>
<dbReference type="InterPro" id="IPR023393">
    <property type="entry name" value="START-like_dom_sf"/>
</dbReference>
<dbReference type="EMBL" id="DF973280">
    <property type="protein sequence ID" value="GAU23901.1"/>
    <property type="molecule type" value="Genomic_DNA"/>
</dbReference>
<sequence length="298" mass="33570">MRAIPLSTQASLFLLQPSSHTSISTSSLFFSSHPFHSIPLSLKPPTPFFSRASKPNNSTTPNPYDHDGNFLVTEDDQIQQDSDSLVEDGVYIQVMKLKEKNSRRIESRISIDASLHSIWNILTDYEKLADFIPGLALSKLIQTGPNFARLLQIGEQNLAFGIKFDARGVIDCYEKELETLPSGMKRDIDFKMIEGDFQLFEGKWSILQTSSNGSCKESPFRETNTTLSYIVEVKPKMWLPIRLIEGRLCSEIKKNLTSIRGEAQKATDRTLQAWPYSSKISSSSGLDHADLYFEPIPL</sequence>
<feature type="domain" description="Coenzyme Q-binding protein COQ10 START" evidence="1">
    <location>
        <begin position="111"/>
        <end position="258"/>
    </location>
</feature>
<accession>A0A2Z6LWM6</accession>
<protein>
    <recommendedName>
        <fullName evidence="1">Coenzyme Q-binding protein COQ10 START domain-containing protein</fullName>
    </recommendedName>
</protein>
<dbReference type="InterPro" id="IPR005031">
    <property type="entry name" value="COQ10_START"/>
</dbReference>
<evidence type="ECO:0000259" key="1">
    <source>
        <dbReference type="Pfam" id="PF03364"/>
    </source>
</evidence>
<evidence type="ECO:0000313" key="2">
    <source>
        <dbReference type="EMBL" id="GAU23901.1"/>
    </source>
</evidence>
<organism evidence="2 3">
    <name type="scientific">Trifolium subterraneum</name>
    <name type="common">Subterranean clover</name>
    <dbReference type="NCBI Taxonomy" id="3900"/>
    <lineage>
        <taxon>Eukaryota</taxon>
        <taxon>Viridiplantae</taxon>
        <taxon>Streptophyta</taxon>
        <taxon>Embryophyta</taxon>
        <taxon>Tracheophyta</taxon>
        <taxon>Spermatophyta</taxon>
        <taxon>Magnoliopsida</taxon>
        <taxon>eudicotyledons</taxon>
        <taxon>Gunneridae</taxon>
        <taxon>Pentapetalae</taxon>
        <taxon>rosids</taxon>
        <taxon>fabids</taxon>
        <taxon>Fabales</taxon>
        <taxon>Fabaceae</taxon>
        <taxon>Papilionoideae</taxon>
        <taxon>50 kb inversion clade</taxon>
        <taxon>NPAAA clade</taxon>
        <taxon>Hologalegina</taxon>
        <taxon>IRL clade</taxon>
        <taxon>Trifolieae</taxon>
        <taxon>Trifolium</taxon>
    </lineage>
</organism>
<reference evidence="3" key="1">
    <citation type="journal article" date="2017" name="Front. Plant Sci.">
        <title>Climate Clever Clovers: New Paradigm to Reduce the Environmental Footprint of Ruminants by Breeding Low Methanogenic Forages Utilizing Haplotype Variation.</title>
        <authorList>
            <person name="Kaur P."/>
            <person name="Appels R."/>
            <person name="Bayer P.E."/>
            <person name="Keeble-Gagnere G."/>
            <person name="Wang J."/>
            <person name="Hirakawa H."/>
            <person name="Shirasawa K."/>
            <person name="Vercoe P."/>
            <person name="Stefanova K."/>
            <person name="Durmic Z."/>
            <person name="Nichols P."/>
            <person name="Revell C."/>
            <person name="Isobe S.N."/>
            <person name="Edwards D."/>
            <person name="Erskine W."/>
        </authorList>
    </citation>
    <scope>NUCLEOTIDE SEQUENCE [LARGE SCALE GENOMIC DNA]</scope>
    <source>
        <strain evidence="3">cv. Daliak</strain>
    </source>
</reference>
<dbReference type="Proteomes" id="UP000242715">
    <property type="component" value="Unassembled WGS sequence"/>
</dbReference>
<dbReference type="CDD" id="cd08866">
    <property type="entry name" value="SRPBCC_11"/>
    <property type="match status" value="1"/>
</dbReference>
<dbReference type="Gene3D" id="3.30.530.20">
    <property type="match status" value="1"/>
</dbReference>
<dbReference type="AlphaFoldDB" id="A0A2Z6LWM6"/>
<dbReference type="SUPFAM" id="SSF55961">
    <property type="entry name" value="Bet v1-like"/>
    <property type="match status" value="1"/>
</dbReference>
<keyword evidence="3" id="KW-1185">Reference proteome</keyword>
<evidence type="ECO:0000313" key="3">
    <source>
        <dbReference type="Proteomes" id="UP000242715"/>
    </source>
</evidence>
<dbReference type="OrthoDB" id="5732at2759"/>
<name>A0A2Z6LWM6_TRISU</name>
<dbReference type="Pfam" id="PF03364">
    <property type="entry name" value="Polyketide_cyc"/>
    <property type="match status" value="1"/>
</dbReference>
<dbReference type="PANTHER" id="PTHR34060:SF1">
    <property type="entry name" value="POLYKETIDE CYCLASE _ DEHYDRASE AND LIPID TRANSPORT PROTEIN"/>
    <property type="match status" value="1"/>
</dbReference>
<dbReference type="PANTHER" id="PTHR34060">
    <property type="entry name" value="POLYKETIDE CYCLASE / DEHYDRASE AND LIPID TRANSPORT PROTEIN"/>
    <property type="match status" value="1"/>
</dbReference>
<proteinExistence type="predicted"/>